<feature type="domain" description="Glyoxal oxidase N-terminal" evidence="3">
    <location>
        <begin position="54"/>
        <end position="431"/>
    </location>
</feature>
<organism evidence="5 6">
    <name type="scientific">Ceratodon purpureus</name>
    <name type="common">Fire moss</name>
    <name type="synonym">Dicranum purpureum</name>
    <dbReference type="NCBI Taxonomy" id="3225"/>
    <lineage>
        <taxon>Eukaryota</taxon>
        <taxon>Viridiplantae</taxon>
        <taxon>Streptophyta</taxon>
        <taxon>Embryophyta</taxon>
        <taxon>Bryophyta</taxon>
        <taxon>Bryophytina</taxon>
        <taxon>Bryopsida</taxon>
        <taxon>Dicranidae</taxon>
        <taxon>Pseudoditrichales</taxon>
        <taxon>Ditrichaceae</taxon>
        <taxon>Ceratodon</taxon>
    </lineage>
</organism>
<sequence>MSSAMGAMAWGMSKRVVSAMAMVVVVLAMAQSSEGQGGQSSWALLHQNVGIASMHTAVTYTGQVLFLDRTDIGPSLINLANGVCRDNQRDLSSQHDCSSHSLMFNPADNSVRPLLVQTDTWCSSGQFLPNGTLMQTGGYNDGVKRVRWITPCGSDGSCDWVESSTDLLQAGRWYASNQLLPDGRMFVLGGQYSPTYEFIPSNGMGLFNLPLLESKNYFDWYPFIHLLPDGTLYIFANRDSCILDYNSNTVVKTFPTIPGEPRNYPCAGSSVMLALESGGTSAPEVLICGGASIMAPGNITAQFPASQTCGRLRPLDTNPNWAMQDMPIRRNMGDMVMLPNSQILIINGAQNGAQGWDTAASNPALNPVIYDPNAWTFEVQPATYIPRMYHSTANLLTDGRVLVAGSNCHIQYTFVGEFPTELRVEAFQPAYTDPVHSSVKPQFVANPTAINYAAPFNVQVSIPSPAQGVIGLTITSSPFTTHSYSQGQRQVKLVVSAPVLLQSNVYGVTGNGPLNPNVAPSSWYMLHALHQGIPSYGIWVQVQ</sequence>
<evidence type="ECO:0000313" key="5">
    <source>
        <dbReference type="EMBL" id="KAG0559597.1"/>
    </source>
</evidence>
<dbReference type="CDD" id="cd02851">
    <property type="entry name" value="E_set_GO_C"/>
    <property type="match status" value="1"/>
</dbReference>
<gene>
    <name evidence="5" type="ORF">KC19_10G117000</name>
</gene>
<evidence type="ECO:0000256" key="1">
    <source>
        <dbReference type="ARBA" id="ARBA00022729"/>
    </source>
</evidence>
<dbReference type="SUPFAM" id="SSF81296">
    <property type="entry name" value="E set domains"/>
    <property type="match status" value="1"/>
</dbReference>
<proteinExistence type="predicted"/>
<dbReference type="InterPro" id="IPR015202">
    <property type="entry name" value="GO-like_E_set"/>
</dbReference>
<comment type="caution">
    <text evidence="5">The sequence shown here is derived from an EMBL/GenBank/DDBJ whole genome shotgun (WGS) entry which is preliminary data.</text>
</comment>
<dbReference type="Gene3D" id="2.60.40.10">
    <property type="entry name" value="Immunoglobulins"/>
    <property type="match status" value="1"/>
</dbReference>
<feature type="chain" id="PRO_5035876677" description="Galactose oxidase" evidence="2">
    <location>
        <begin position="36"/>
        <end position="543"/>
    </location>
</feature>
<name>A0A8T0GLZ4_CERPU</name>
<dbReference type="InterPro" id="IPR011043">
    <property type="entry name" value="Gal_Oxase/kelch_b-propeller"/>
</dbReference>
<evidence type="ECO:0000259" key="3">
    <source>
        <dbReference type="Pfam" id="PF07250"/>
    </source>
</evidence>
<dbReference type="Proteomes" id="UP000822688">
    <property type="component" value="Chromosome 10"/>
</dbReference>
<protein>
    <recommendedName>
        <fullName evidence="7">Galactose oxidase</fullName>
    </recommendedName>
</protein>
<dbReference type="Gene3D" id="2.130.10.80">
    <property type="entry name" value="Galactose oxidase/kelch, beta-propeller"/>
    <property type="match status" value="1"/>
</dbReference>
<feature type="signal peptide" evidence="2">
    <location>
        <begin position="1"/>
        <end position="35"/>
    </location>
</feature>
<dbReference type="PANTHER" id="PTHR32208:SF98">
    <property type="entry name" value="GLYOXAL OXIDASE N-TERMINAL DOMAIN-CONTAINING PROTEIN"/>
    <property type="match status" value="1"/>
</dbReference>
<dbReference type="PANTHER" id="PTHR32208">
    <property type="entry name" value="SECRETED PROTEIN-RELATED"/>
    <property type="match status" value="1"/>
</dbReference>
<dbReference type="SUPFAM" id="SSF50965">
    <property type="entry name" value="Galactose oxidase, central domain"/>
    <property type="match status" value="1"/>
</dbReference>
<keyword evidence="6" id="KW-1185">Reference proteome</keyword>
<accession>A0A8T0GLZ4</accession>
<dbReference type="Pfam" id="PF09118">
    <property type="entry name" value="GO-like_E_set"/>
    <property type="match status" value="1"/>
</dbReference>
<feature type="domain" description="Galactose oxidase-like Early set" evidence="4">
    <location>
        <begin position="441"/>
        <end position="542"/>
    </location>
</feature>
<dbReference type="InterPro" id="IPR009880">
    <property type="entry name" value="Glyoxal_oxidase_N"/>
</dbReference>
<reference evidence="5" key="1">
    <citation type="submission" date="2020-06" db="EMBL/GenBank/DDBJ databases">
        <title>WGS assembly of Ceratodon purpureus strain R40.</title>
        <authorList>
            <person name="Carey S.B."/>
            <person name="Jenkins J."/>
            <person name="Shu S."/>
            <person name="Lovell J.T."/>
            <person name="Sreedasyam A."/>
            <person name="Maumus F."/>
            <person name="Tiley G.P."/>
            <person name="Fernandez-Pozo N."/>
            <person name="Barry K."/>
            <person name="Chen C."/>
            <person name="Wang M."/>
            <person name="Lipzen A."/>
            <person name="Daum C."/>
            <person name="Saski C.A."/>
            <person name="Payton A.C."/>
            <person name="Mcbreen J.C."/>
            <person name="Conrad R.E."/>
            <person name="Kollar L.M."/>
            <person name="Olsson S."/>
            <person name="Huttunen S."/>
            <person name="Landis J.B."/>
            <person name="Wickett N.J."/>
            <person name="Johnson M.G."/>
            <person name="Rensing S.A."/>
            <person name="Grimwood J."/>
            <person name="Schmutz J."/>
            <person name="Mcdaniel S.F."/>
        </authorList>
    </citation>
    <scope>NUCLEOTIDE SEQUENCE</scope>
    <source>
        <strain evidence="5">R40</strain>
    </source>
</reference>
<evidence type="ECO:0000259" key="4">
    <source>
        <dbReference type="Pfam" id="PF09118"/>
    </source>
</evidence>
<dbReference type="EMBL" id="CM026431">
    <property type="protein sequence ID" value="KAG0559597.1"/>
    <property type="molecule type" value="Genomic_DNA"/>
</dbReference>
<dbReference type="AlphaFoldDB" id="A0A8T0GLZ4"/>
<dbReference type="InterPro" id="IPR014756">
    <property type="entry name" value="Ig_E-set"/>
</dbReference>
<dbReference type="Pfam" id="PF07250">
    <property type="entry name" value="Glyoxal_oxid_N"/>
    <property type="match status" value="1"/>
</dbReference>
<evidence type="ECO:0008006" key="7">
    <source>
        <dbReference type="Google" id="ProtNLM"/>
    </source>
</evidence>
<evidence type="ECO:0000313" key="6">
    <source>
        <dbReference type="Proteomes" id="UP000822688"/>
    </source>
</evidence>
<keyword evidence="1 2" id="KW-0732">Signal</keyword>
<evidence type="ECO:0000256" key="2">
    <source>
        <dbReference type="SAM" id="SignalP"/>
    </source>
</evidence>
<dbReference type="InterPro" id="IPR037293">
    <property type="entry name" value="Gal_Oxidase_central_sf"/>
</dbReference>
<dbReference type="InterPro" id="IPR013783">
    <property type="entry name" value="Ig-like_fold"/>
</dbReference>